<dbReference type="Proteomes" id="UP001177260">
    <property type="component" value="Unassembled WGS sequence"/>
</dbReference>
<reference evidence="1 2" key="1">
    <citation type="journal article" date="2023" name="ACS Omega">
        <title>Identification of the Neoaspergillic Acid Biosynthesis Gene Cluster by Establishing an In Vitro CRISPR-Ribonucleoprotein Genetic System in Aspergillus melleus.</title>
        <authorList>
            <person name="Yuan B."/>
            <person name="Grau M.F."/>
            <person name="Murata R.M."/>
            <person name="Torok T."/>
            <person name="Venkateswaran K."/>
            <person name="Stajich J.E."/>
            <person name="Wang C.C.C."/>
        </authorList>
    </citation>
    <scope>NUCLEOTIDE SEQUENCE [LARGE SCALE GENOMIC DNA]</scope>
    <source>
        <strain evidence="1 2">IMV 1140</strain>
    </source>
</reference>
<protein>
    <submittedName>
        <fullName evidence="1">Uncharacterized protein</fullName>
    </submittedName>
</protein>
<gene>
    <name evidence="1" type="ORF">N8T08_001656</name>
</gene>
<accession>A0ACC3AMX4</accession>
<sequence length="115" mass="12882">MPTSPWVGYKPWTWTSGSQYVGYTSIWNFLGYAALAVPVTWASREKDQPDEEWTGHVPRNESERFTKEQYDIDLVEGMPVGVQVVGGRFGDEMCVAVAKVIERVLAGGQLTRAKL</sequence>
<keyword evidence="2" id="KW-1185">Reference proteome</keyword>
<dbReference type="EMBL" id="JAOPJF010000123">
    <property type="protein sequence ID" value="KAK1138916.1"/>
    <property type="molecule type" value="Genomic_DNA"/>
</dbReference>
<organism evidence="1 2">
    <name type="scientific">Aspergillus melleus</name>
    <dbReference type="NCBI Taxonomy" id="138277"/>
    <lineage>
        <taxon>Eukaryota</taxon>
        <taxon>Fungi</taxon>
        <taxon>Dikarya</taxon>
        <taxon>Ascomycota</taxon>
        <taxon>Pezizomycotina</taxon>
        <taxon>Eurotiomycetes</taxon>
        <taxon>Eurotiomycetidae</taxon>
        <taxon>Eurotiales</taxon>
        <taxon>Aspergillaceae</taxon>
        <taxon>Aspergillus</taxon>
        <taxon>Aspergillus subgen. Circumdati</taxon>
    </lineage>
</organism>
<evidence type="ECO:0000313" key="2">
    <source>
        <dbReference type="Proteomes" id="UP001177260"/>
    </source>
</evidence>
<name>A0ACC3AMX4_9EURO</name>
<proteinExistence type="predicted"/>
<comment type="caution">
    <text evidence="1">The sequence shown here is derived from an EMBL/GenBank/DDBJ whole genome shotgun (WGS) entry which is preliminary data.</text>
</comment>
<evidence type="ECO:0000313" key="1">
    <source>
        <dbReference type="EMBL" id="KAK1138916.1"/>
    </source>
</evidence>